<evidence type="ECO:0000313" key="1">
    <source>
        <dbReference type="EMBL" id="KIP08541.1"/>
    </source>
</evidence>
<accession>A0A0C3S0R1</accession>
<dbReference type="HOGENOM" id="CLU_1603356_0_0_1"/>
<keyword evidence="2" id="KW-1185">Reference proteome</keyword>
<dbReference type="AlphaFoldDB" id="A0A0C3S0R1"/>
<name>A0A0C3S0R1_PHLG1</name>
<organism evidence="1 2">
    <name type="scientific">Phlebiopsis gigantea (strain 11061_1 CR5-6)</name>
    <name type="common">White-rot fungus</name>
    <name type="synonym">Peniophora gigantea</name>
    <dbReference type="NCBI Taxonomy" id="745531"/>
    <lineage>
        <taxon>Eukaryota</taxon>
        <taxon>Fungi</taxon>
        <taxon>Dikarya</taxon>
        <taxon>Basidiomycota</taxon>
        <taxon>Agaricomycotina</taxon>
        <taxon>Agaricomycetes</taxon>
        <taxon>Polyporales</taxon>
        <taxon>Phanerochaetaceae</taxon>
        <taxon>Phlebiopsis</taxon>
    </lineage>
</organism>
<gene>
    <name evidence="1" type="ORF">PHLGIDRAFT_375736</name>
</gene>
<sequence>MLSVPPHIHPTSHHSIFEPDIDVHNIAFKMYRSPEDVPPSCVYICVEKSQKPAPPQGHKWILFWHINQGGEDCRRVIEASWTAGGRGAVVRTNKKRSELPANLATFCVGHLDNRELARLDKLTANVVPTARSNEWAIRVVRAAVREGLLEEVSVEEGVMGALAVNW</sequence>
<proteinExistence type="predicted"/>
<evidence type="ECO:0000313" key="2">
    <source>
        <dbReference type="Proteomes" id="UP000053257"/>
    </source>
</evidence>
<reference evidence="1 2" key="1">
    <citation type="journal article" date="2014" name="PLoS Genet.">
        <title>Analysis of the Phlebiopsis gigantea genome, transcriptome and secretome provides insight into its pioneer colonization strategies of wood.</title>
        <authorList>
            <person name="Hori C."/>
            <person name="Ishida T."/>
            <person name="Igarashi K."/>
            <person name="Samejima M."/>
            <person name="Suzuki H."/>
            <person name="Master E."/>
            <person name="Ferreira P."/>
            <person name="Ruiz-Duenas F.J."/>
            <person name="Held B."/>
            <person name="Canessa P."/>
            <person name="Larrondo L.F."/>
            <person name="Schmoll M."/>
            <person name="Druzhinina I.S."/>
            <person name="Kubicek C.P."/>
            <person name="Gaskell J.A."/>
            <person name="Kersten P."/>
            <person name="St John F."/>
            <person name="Glasner J."/>
            <person name="Sabat G."/>
            <person name="Splinter BonDurant S."/>
            <person name="Syed K."/>
            <person name="Yadav J."/>
            <person name="Mgbeahuruike A.C."/>
            <person name="Kovalchuk A."/>
            <person name="Asiegbu F.O."/>
            <person name="Lackner G."/>
            <person name="Hoffmeister D."/>
            <person name="Rencoret J."/>
            <person name="Gutierrez A."/>
            <person name="Sun H."/>
            <person name="Lindquist E."/>
            <person name="Barry K."/>
            <person name="Riley R."/>
            <person name="Grigoriev I.V."/>
            <person name="Henrissat B."/>
            <person name="Kues U."/>
            <person name="Berka R.M."/>
            <person name="Martinez A.T."/>
            <person name="Covert S.F."/>
            <person name="Blanchette R.A."/>
            <person name="Cullen D."/>
        </authorList>
    </citation>
    <scope>NUCLEOTIDE SEQUENCE [LARGE SCALE GENOMIC DNA]</scope>
    <source>
        <strain evidence="1 2">11061_1 CR5-6</strain>
    </source>
</reference>
<dbReference type="EMBL" id="KN840478">
    <property type="protein sequence ID" value="KIP08541.1"/>
    <property type="molecule type" value="Genomic_DNA"/>
</dbReference>
<dbReference type="Proteomes" id="UP000053257">
    <property type="component" value="Unassembled WGS sequence"/>
</dbReference>
<protein>
    <submittedName>
        <fullName evidence="1">Uncharacterized protein</fullName>
    </submittedName>
</protein>